<reference evidence="1 2" key="1">
    <citation type="journal article" date="2014" name="Environ. Microbiol.">
        <title>The nitrate-ammonifying and nosZ-carrying bacterium Bacillus vireti is a potent source and sink for nitric and nitrous oxide under high nitrate conditions.</title>
        <authorList>
            <person name="Mania D."/>
            <person name="Heylen K."/>
            <person name="van Spanning R.J."/>
            <person name="Frostegard A."/>
        </authorList>
    </citation>
    <scope>NUCLEOTIDE SEQUENCE [LARGE SCALE GENOMIC DNA]</scope>
    <source>
        <strain evidence="1 2">LMG 21834</strain>
    </source>
</reference>
<accession>A0AB94IU87</accession>
<dbReference type="EMBL" id="ALAN01000015">
    <property type="protein sequence ID" value="ETI70547.1"/>
    <property type="molecule type" value="Genomic_DNA"/>
</dbReference>
<proteinExistence type="predicted"/>
<dbReference type="AlphaFoldDB" id="A0AB94IU87"/>
<dbReference type="RefSeq" id="WP_024026683.1">
    <property type="nucleotide sequence ID" value="NZ_ALAN01000015.1"/>
</dbReference>
<organism evidence="1 2">
    <name type="scientific">Neobacillus vireti LMG 21834</name>
    <dbReference type="NCBI Taxonomy" id="1131730"/>
    <lineage>
        <taxon>Bacteria</taxon>
        <taxon>Bacillati</taxon>
        <taxon>Bacillota</taxon>
        <taxon>Bacilli</taxon>
        <taxon>Bacillales</taxon>
        <taxon>Bacillaceae</taxon>
        <taxon>Neobacillus</taxon>
    </lineage>
</organism>
<protein>
    <submittedName>
        <fullName evidence="1">Uncharacterized protein</fullName>
    </submittedName>
</protein>
<dbReference type="Proteomes" id="UP000018877">
    <property type="component" value="Unassembled WGS sequence"/>
</dbReference>
<keyword evidence="2" id="KW-1185">Reference proteome</keyword>
<comment type="caution">
    <text evidence="1">The sequence shown here is derived from an EMBL/GenBank/DDBJ whole genome shotgun (WGS) entry which is preliminary data.</text>
</comment>
<sequence>MATMTAQILVGSAHPYDGGINPDYYMFLSENGMARWTIVSENMSAKHIQSGDQRMAQWIPTIEFMLEDALLMIGIYILKDNALVNMTKQFFNEEIPRTADLNRDFPAKALEMMRKRTCELEFQYKMTLSVFKGSSILKQLKILEEYPMDVEVCVPVFLREYNIWNQKQEVIGCLESPQ</sequence>
<gene>
    <name evidence="1" type="ORF">BAVI_02324</name>
</gene>
<evidence type="ECO:0000313" key="2">
    <source>
        <dbReference type="Proteomes" id="UP000018877"/>
    </source>
</evidence>
<name>A0AB94IU87_9BACI</name>
<evidence type="ECO:0000313" key="1">
    <source>
        <dbReference type="EMBL" id="ETI70547.1"/>
    </source>
</evidence>